<evidence type="ECO:0000313" key="2">
    <source>
        <dbReference type="EMBL" id="GFY58672.1"/>
    </source>
</evidence>
<proteinExistence type="predicted"/>
<dbReference type="AlphaFoldDB" id="A0A8X6XR61"/>
<gene>
    <name evidence="2" type="ORF">TNIN_153231</name>
</gene>
<feature type="region of interest" description="Disordered" evidence="1">
    <location>
        <begin position="1"/>
        <end position="40"/>
    </location>
</feature>
<protein>
    <submittedName>
        <fullName evidence="2">Uncharacterized protein</fullName>
    </submittedName>
</protein>
<accession>A0A8X6XR61</accession>
<comment type="caution">
    <text evidence="2">The sequence shown here is derived from an EMBL/GenBank/DDBJ whole genome shotgun (WGS) entry which is preliminary data.</text>
</comment>
<sequence length="164" mass="18616">MRLWERQSPERAPEGSPIGRERQGSELGAPGNSARKLPQVLGVEESATLKFRSPPPDGGPRDPLKIGVSFFTFSNARNSRTAGGRRKGLSFRKALGEGTAEFPKRRRLGAGARKRRNEKFVKIKKVFRFRLQVRVRVSRRTGSPILEREKRFVREVGSFSLKKW</sequence>
<organism evidence="2 3">
    <name type="scientific">Trichonephila inaurata madagascariensis</name>
    <dbReference type="NCBI Taxonomy" id="2747483"/>
    <lineage>
        <taxon>Eukaryota</taxon>
        <taxon>Metazoa</taxon>
        <taxon>Ecdysozoa</taxon>
        <taxon>Arthropoda</taxon>
        <taxon>Chelicerata</taxon>
        <taxon>Arachnida</taxon>
        <taxon>Araneae</taxon>
        <taxon>Araneomorphae</taxon>
        <taxon>Entelegynae</taxon>
        <taxon>Araneoidea</taxon>
        <taxon>Nephilidae</taxon>
        <taxon>Trichonephila</taxon>
        <taxon>Trichonephila inaurata</taxon>
    </lineage>
</organism>
<keyword evidence="3" id="KW-1185">Reference proteome</keyword>
<dbReference type="Proteomes" id="UP000886998">
    <property type="component" value="Unassembled WGS sequence"/>
</dbReference>
<reference evidence="2" key="1">
    <citation type="submission" date="2020-08" db="EMBL/GenBank/DDBJ databases">
        <title>Multicomponent nature underlies the extraordinary mechanical properties of spider dragline silk.</title>
        <authorList>
            <person name="Kono N."/>
            <person name="Nakamura H."/>
            <person name="Mori M."/>
            <person name="Yoshida Y."/>
            <person name="Ohtoshi R."/>
            <person name="Malay A.D."/>
            <person name="Moran D.A.P."/>
            <person name="Tomita M."/>
            <person name="Numata K."/>
            <person name="Arakawa K."/>
        </authorList>
    </citation>
    <scope>NUCLEOTIDE SEQUENCE</scope>
</reference>
<feature type="region of interest" description="Disordered" evidence="1">
    <location>
        <begin position="45"/>
        <end position="64"/>
    </location>
</feature>
<dbReference type="EMBL" id="BMAV01012207">
    <property type="protein sequence ID" value="GFY58672.1"/>
    <property type="molecule type" value="Genomic_DNA"/>
</dbReference>
<feature type="compositionally biased region" description="Basic and acidic residues" evidence="1">
    <location>
        <begin position="1"/>
        <end position="24"/>
    </location>
</feature>
<evidence type="ECO:0000256" key="1">
    <source>
        <dbReference type="SAM" id="MobiDB-lite"/>
    </source>
</evidence>
<evidence type="ECO:0000313" key="3">
    <source>
        <dbReference type="Proteomes" id="UP000886998"/>
    </source>
</evidence>
<name>A0A8X6XR61_9ARAC</name>